<accession>A0ABS8KMT7</accession>
<dbReference type="PANTHER" id="PTHR23150:SF19">
    <property type="entry name" value="FORMYLGLYCINE-GENERATING ENZYME"/>
    <property type="match status" value="1"/>
</dbReference>
<dbReference type="InterPro" id="IPR042095">
    <property type="entry name" value="SUMF_sf"/>
</dbReference>
<dbReference type="Pfam" id="PF03781">
    <property type="entry name" value="FGE-sulfatase"/>
    <property type="match status" value="1"/>
</dbReference>
<dbReference type="InterPro" id="IPR005532">
    <property type="entry name" value="SUMF_dom"/>
</dbReference>
<feature type="domain" description="Sulfatase-modifying factor enzyme-like" evidence="1">
    <location>
        <begin position="11"/>
        <end position="312"/>
    </location>
</feature>
<protein>
    <submittedName>
        <fullName evidence="2">Formylglycine-generating enzyme family protein</fullName>
    </submittedName>
</protein>
<evidence type="ECO:0000313" key="2">
    <source>
        <dbReference type="EMBL" id="MCC8427367.1"/>
    </source>
</evidence>
<dbReference type="EMBL" id="JAJISD010000001">
    <property type="protein sequence ID" value="MCC8427367.1"/>
    <property type="molecule type" value="Genomic_DNA"/>
</dbReference>
<name>A0ABS8KMT7_9HYPH</name>
<dbReference type="Proteomes" id="UP001198862">
    <property type="component" value="Unassembled WGS sequence"/>
</dbReference>
<comment type="caution">
    <text evidence="2">The sequence shown here is derived from an EMBL/GenBank/DDBJ whole genome shotgun (WGS) entry which is preliminary data.</text>
</comment>
<evidence type="ECO:0000259" key="1">
    <source>
        <dbReference type="Pfam" id="PF03781"/>
    </source>
</evidence>
<dbReference type="InterPro" id="IPR051043">
    <property type="entry name" value="Sulfatase_Mod_Factor_Kinase"/>
</dbReference>
<dbReference type="PANTHER" id="PTHR23150">
    <property type="entry name" value="SULFATASE MODIFYING FACTOR 1, 2"/>
    <property type="match status" value="1"/>
</dbReference>
<gene>
    <name evidence="2" type="ORF">LJ725_00175</name>
</gene>
<sequence>MSDDAGTLTPYPGMVRIPGGTFRMGSDHHYAEEKPAHTVTVSGFWIDETPVTNAQFRAFVEATGHVTWAEIDPDPKDYPGARPGMLKAGGLVFTPPSKPVDLADWSQWWRFTFGATWRRPYGRGSHIGGLDDHPVVQIAFRDAEAYAKWAGKELPTEAEWEFAARGGLDGAEFAWGDELTPGGRHMANTWQGAFPHENTRADGFARTSPVRAYPANGYGAYDMIGNVWEWTVDWYAARHPADAGKACCVPENPRGATLEQSYDPRDAVRIPRKVLKGGSHLCAPSYCKRYRPAARHAEQIDTTTSHVGFRCVVRDQPAGG</sequence>
<dbReference type="Gene3D" id="3.90.1580.10">
    <property type="entry name" value="paralog of FGE (formylglycine-generating enzyme)"/>
    <property type="match status" value="1"/>
</dbReference>
<keyword evidence="3" id="KW-1185">Reference proteome</keyword>
<dbReference type="RefSeq" id="WP_230548609.1">
    <property type="nucleotide sequence ID" value="NZ_JAJISD010000001.1"/>
</dbReference>
<evidence type="ECO:0000313" key="3">
    <source>
        <dbReference type="Proteomes" id="UP001198862"/>
    </source>
</evidence>
<dbReference type="SUPFAM" id="SSF56436">
    <property type="entry name" value="C-type lectin-like"/>
    <property type="match status" value="1"/>
</dbReference>
<organism evidence="2 3">
    <name type="scientific">Reyranella aquatilis</name>
    <dbReference type="NCBI Taxonomy" id="2035356"/>
    <lineage>
        <taxon>Bacteria</taxon>
        <taxon>Pseudomonadati</taxon>
        <taxon>Pseudomonadota</taxon>
        <taxon>Alphaproteobacteria</taxon>
        <taxon>Hyphomicrobiales</taxon>
        <taxon>Reyranellaceae</taxon>
        <taxon>Reyranella</taxon>
    </lineage>
</organism>
<reference evidence="2 3" key="1">
    <citation type="submission" date="2021-11" db="EMBL/GenBank/DDBJ databases">
        <authorList>
            <person name="Lee D.-H."/>
            <person name="Kim S.-B."/>
        </authorList>
    </citation>
    <scope>NUCLEOTIDE SEQUENCE [LARGE SCALE GENOMIC DNA]</scope>
    <source>
        <strain evidence="2 3">KCTC 52223</strain>
    </source>
</reference>
<dbReference type="InterPro" id="IPR016187">
    <property type="entry name" value="CTDL_fold"/>
</dbReference>
<proteinExistence type="predicted"/>